<gene>
    <name evidence="2" type="ORF">GO755_00005</name>
</gene>
<dbReference type="EMBL" id="WPIN01000001">
    <property type="protein sequence ID" value="MVM28394.1"/>
    <property type="molecule type" value="Genomic_DNA"/>
</dbReference>
<organism evidence="2 3">
    <name type="scientific">Spirosoma arboris</name>
    <dbReference type="NCBI Taxonomy" id="2682092"/>
    <lineage>
        <taxon>Bacteria</taxon>
        <taxon>Pseudomonadati</taxon>
        <taxon>Bacteroidota</taxon>
        <taxon>Cytophagia</taxon>
        <taxon>Cytophagales</taxon>
        <taxon>Cytophagaceae</taxon>
        <taxon>Spirosoma</taxon>
    </lineage>
</organism>
<keyword evidence="1" id="KW-0175">Coiled coil</keyword>
<name>A0A7K1S3I7_9BACT</name>
<evidence type="ECO:0000313" key="2">
    <source>
        <dbReference type="EMBL" id="MVM28394.1"/>
    </source>
</evidence>
<keyword evidence="3" id="KW-1185">Reference proteome</keyword>
<protein>
    <submittedName>
        <fullName evidence="2">Uncharacterized protein</fullName>
    </submittedName>
</protein>
<dbReference type="Proteomes" id="UP000436006">
    <property type="component" value="Unassembled WGS sequence"/>
</dbReference>
<dbReference type="AlphaFoldDB" id="A0A7K1S3I7"/>
<sequence>MNTEITVPIRVVGIKELERNGLLEFLREYNFEGIEIYQHIGPFAQTGPVDKLWVIVGRVEVIFSLMSSLMAITSQLQSSNESAPKTQINVTNIINEGGNRIYTIEGKAGPVDTQDLIKQTKDSIELLNAQINLEKAKAQLEEVRNGKQYRKLK</sequence>
<dbReference type="RefSeq" id="WP_157582518.1">
    <property type="nucleotide sequence ID" value="NZ_WPIN01000001.1"/>
</dbReference>
<comment type="caution">
    <text evidence="2">The sequence shown here is derived from an EMBL/GenBank/DDBJ whole genome shotgun (WGS) entry which is preliminary data.</text>
</comment>
<evidence type="ECO:0000313" key="3">
    <source>
        <dbReference type="Proteomes" id="UP000436006"/>
    </source>
</evidence>
<evidence type="ECO:0000256" key="1">
    <source>
        <dbReference type="SAM" id="Coils"/>
    </source>
</evidence>
<reference evidence="2 3" key="1">
    <citation type="submission" date="2019-12" db="EMBL/GenBank/DDBJ databases">
        <title>Spirosoma sp. HMF4905 genome sequencing and assembly.</title>
        <authorList>
            <person name="Kang H."/>
            <person name="Cha I."/>
            <person name="Kim H."/>
            <person name="Joh K."/>
        </authorList>
    </citation>
    <scope>NUCLEOTIDE SEQUENCE [LARGE SCALE GENOMIC DNA]</scope>
    <source>
        <strain evidence="2 3">HMF4905</strain>
    </source>
</reference>
<feature type="coiled-coil region" evidence="1">
    <location>
        <begin position="117"/>
        <end position="146"/>
    </location>
</feature>
<accession>A0A7K1S3I7</accession>
<proteinExistence type="predicted"/>